<dbReference type="Gene3D" id="3.30.1180.10">
    <property type="match status" value="1"/>
</dbReference>
<organism evidence="2 3">
    <name type="scientific">Xylanimonas allomyrinae</name>
    <dbReference type="NCBI Taxonomy" id="2509459"/>
    <lineage>
        <taxon>Bacteria</taxon>
        <taxon>Bacillati</taxon>
        <taxon>Actinomycetota</taxon>
        <taxon>Actinomycetes</taxon>
        <taxon>Micrococcales</taxon>
        <taxon>Promicromonosporaceae</taxon>
        <taxon>Xylanimonas</taxon>
    </lineage>
</organism>
<dbReference type="PROSITE" id="PS51482">
    <property type="entry name" value="DEGV"/>
    <property type="match status" value="1"/>
</dbReference>
<keyword evidence="1" id="KW-0446">Lipid-binding</keyword>
<dbReference type="NCBIfam" id="TIGR00762">
    <property type="entry name" value="DegV"/>
    <property type="match status" value="1"/>
</dbReference>
<dbReference type="EMBL" id="CP035495">
    <property type="protein sequence ID" value="QAY63073.1"/>
    <property type="molecule type" value="Genomic_DNA"/>
</dbReference>
<dbReference type="AlphaFoldDB" id="A0A4P6EMT7"/>
<proteinExistence type="predicted"/>
<sequence length="313" mass="31702">MRLPHLLTHSVRSAPRDVVADDVARPAVRVVTDSTACLPHHPGVSPDGAGSGPVVVPLRVMTPDGELREGVDITPAQVAERIGAGQRLTTSQPSPEDFAAAYRALAQDGARAIVSVHLSGALSGTVAGAGHAGQRAMLAVRAVDSRAVAMALGFAAQAAAQCAAAGADAEHVAARAAAVAASSRTLFLVDSLDHLRRGGRLSAGAAALGTALGVRPILEIDDGAVRLVQRVRTRAAALERMLALAVEHADGMQRVGVAVHHLGAPERAADVASRLRERLDATPVVTPVSAVLGTHAGPGAVAVVVADLGGHSH</sequence>
<dbReference type="InterPro" id="IPR003797">
    <property type="entry name" value="DegV"/>
</dbReference>
<dbReference type="PANTHER" id="PTHR33434:SF2">
    <property type="entry name" value="FATTY ACID-BINDING PROTEIN TM_1468"/>
    <property type="match status" value="1"/>
</dbReference>
<dbReference type="GO" id="GO:0008289">
    <property type="term" value="F:lipid binding"/>
    <property type="evidence" value="ECO:0007669"/>
    <property type="project" value="UniProtKB-KW"/>
</dbReference>
<keyword evidence="3" id="KW-1185">Reference proteome</keyword>
<dbReference type="Pfam" id="PF02645">
    <property type="entry name" value="DegV"/>
    <property type="match status" value="1"/>
</dbReference>
<dbReference type="OrthoDB" id="9760324at2"/>
<dbReference type="Gene3D" id="3.40.50.10170">
    <property type="match status" value="1"/>
</dbReference>
<dbReference type="RefSeq" id="WP_129203829.1">
    <property type="nucleotide sequence ID" value="NZ_CP035495.1"/>
</dbReference>
<gene>
    <name evidence="2" type="ORF">ET495_07255</name>
</gene>
<evidence type="ECO:0000313" key="2">
    <source>
        <dbReference type="EMBL" id="QAY63073.1"/>
    </source>
</evidence>
<dbReference type="PANTHER" id="PTHR33434">
    <property type="entry name" value="DEGV DOMAIN-CONTAINING PROTEIN DR_1986-RELATED"/>
    <property type="match status" value="1"/>
</dbReference>
<accession>A0A4P6EMT7</accession>
<protein>
    <submittedName>
        <fullName evidence="2">DegV family protein</fullName>
    </submittedName>
</protein>
<dbReference type="Proteomes" id="UP000291758">
    <property type="component" value="Chromosome"/>
</dbReference>
<dbReference type="SUPFAM" id="SSF82549">
    <property type="entry name" value="DAK1/DegV-like"/>
    <property type="match status" value="1"/>
</dbReference>
<dbReference type="InterPro" id="IPR050270">
    <property type="entry name" value="DegV_domain_contain"/>
</dbReference>
<reference evidence="2 3" key="1">
    <citation type="submission" date="2019-01" db="EMBL/GenBank/DDBJ databases">
        <title>Genome sequencing of strain 2JSPR-7.</title>
        <authorList>
            <person name="Heo J."/>
            <person name="Kim S.-J."/>
            <person name="Kim J.-S."/>
            <person name="Hong S.-B."/>
            <person name="Kwon S.-W."/>
        </authorList>
    </citation>
    <scope>NUCLEOTIDE SEQUENCE [LARGE SCALE GENOMIC DNA]</scope>
    <source>
        <strain evidence="2 3">2JSPR-7</strain>
    </source>
</reference>
<evidence type="ECO:0000313" key="3">
    <source>
        <dbReference type="Proteomes" id="UP000291758"/>
    </source>
</evidence>
<dbReference type="KEGG" id="xyl:ET495_07255"/>
<evidence type="ECO:0000256" key="1">
    <source>
        <dbReference type="ARBA" id="ARBA00023121"/>
    </source>
</evidence>
<name>A0A4P6EMT7_9MICO</name>
<dbReference type="InterPro" id="IPR043168">
    <property type="entry name" value="DegV_C"/>
</dbReference>